<gene>
    <name evidence="5" type="ORF">RFI_09047</name>
</gene>
<dbReference type="AlphaFoldDB" id="X6NRX0"/>
<keyword evidence="2" id="KW-0813">Transport</keyword>
<dbReference type="GO" id="GO:0015031">
    <property type="term" value="P:protein transport"/>
    <property type="evidence" value="ECO:0007669"/>
    <property type="project" value="UniProtKB-KW"/>
</dbReference>
<comment type="similarity">
    <text evidence="1">Belongs to the importin alpha family.</text>
</comment>
<sequence>MDEPTKEHNKDKNDEEDKDNEDDKDDEDAENEKDEDSKEEKRNDLRLRMALRGLKKCVNATKSDNLDMKIWGVRGIRQLLCSYEEIPVKEVVDTEVVPFLVSILFIKVENKDKSSKTPEEIKIHKLQFEAAWSLTNIAGGESQYTLKLVQLGCVEGFVQLLKSDVDIEIVDHVIWGLGNIAGDSAELRDKVLH</sequence>
<comment type="caution">
    <text evidence="5">The sequence shown here is derived from an EMBL/GenBank/DDBJ whole genome shotgun (WGS) entry which is preliminary data.</text>
</comment>
<dbReference type="SUPFAM" id="SSF48371">
    <property type="entry name" value="ARM repeat"/>
    <property type="match status" value="1"/>
</dbReference>
<organism evidence="5 6">
    <name type="scientific">Reticulomyxa filosa</name>
    <dbReference type="NCBI Taxonomy" id="46433"/>
    <lineage>
        <taxon>Eukaryota</taxon>
        <taxon>Sar</taxon>
        <taxon>Rhizaria</taxon>
        <taxon>Retaria</taxon>
        <taxon>Foraminifera</taxon>
        <taxon>Monothalamids</taxon>
        <taxon>Reticulomyxidae</taxon>
        <taxon>Reticulomyxa</taxon>
    </lineage>
</organism>
<dbReference type="Proteomes" id="UP000023152">
    <property type="component" value="Unassembled WGS sequence"/>
</dbReference>
<keyword evidence="6" id="KW-1185">Reference proteome</keyword>
<feature type="region of interest" description="Disordered" evidence="4">
    <location>
        <begin position="1"/>
        <end position="42"/>
    </location>
</feature>
<evidence type="ECO:0000313" key="6">
    <source>
        <dbReference type="Proteomes" id="UP000023152"/>
    </source>
</evidence>
<evidence type="ECO:0000256" key="1">
    <source>
        <dbReference type="ARBA" id="ARBA00010394"/>
    </source>
</evidence>
<accession>X6NRX0</accession>
<reference evidence="5 6" key="1">
    <citation type="journal article" date="2013" name="Curr. Biol.">
        <title>The Genome of the Foraminiferan Reticulomyxa filosa.</title>
        <authorList>
            <person name="Glockner G."/>
            <person name="Hulsmann N."/>
            <person name="Schleicher M."/>
            <person name="Noegel A.A."/>
            <person name="Eichinger L."/>
            <person name="Gallinger C."/>
            <person name="Pawlowski J."/>
            <person name="Sierra R."/>
            <person name="Euteneuer U."/>
            <person name="Pillet L."/>
            <person name="Moustafa A."/>
            <person name="Platzer M."/>
            <person name="Groth M."/>
            <person name="Szafranski K."/>
            <person name="Schliwa M."/>
        </authorList>
    </citation>
    <scope>NUCLEOTIDE SEQUENCE [LARGE SCALE GENOMIC DNA]</scope>
</reference>
<dbReference type="Gene3D" id="1.25.10.10">
    <property type="entry name" value="Leucine-rich Repeat Variant"/>
    <property type="match status" value="1"/>
</dbReference>
<evidence type="ECO:0000313" key="5">
    <source>
        <dbReference type="EMBL" id="ETO28087.1"/>
    </source>
</evidence>
<evidence type="ECO:0008006" key="7">
    <source>
        <dbReference type="Google" id="ProtNLM"/>
    </source>
</evidence>
<evidence type="ECO:0000256" key="2">
    <source>
        <dbReference type="ARBA" id="ARBA00022448"/>
    </source>
</evidence>
<proteinExistence type="inferred from homology"/>
<dbReference type="SMART" id="SM00185">
    <property type="entry name" value="ARM"/>
    <property type="match status" value="2"/>
</dbReference>
<dbReference type="EMBL" id="ASPP01006871">
    <property type="protein sequence ID" value="ETO28087.1"/>
    <property type="molecule type" value="Genomic_DNA"/>
</dbReference>
<dbReference type="PANTHER" id="PTHR23316">
    <property type="entry name" value="IMPORTIN ALPHA"/>
    <property type="match status" value="1"/>
</dbReference>
<keyword evidence="3" id="KW-0653">Protein transport</keyword>
<dbReference type="InterPro" id="IPR011989">
    <property type="entry name" value="ARM-like"/>
</dbReference>
<dbReference type="InterPro" id="IPR016024">
    <property type="entry name" value="ARM-type_fold"/>
</dbReference>
<protein>
    <recommendedName>
        <fullName evidence="7">Importin alpha</fullName>
    </recommendedName>
</protein>
<evidence type="ECO:0000256" key="4">
    <source>
        <dbReference type="SAM" id="MobiDB-lite"/>
    </source>
</evidence>
<evidence type="ECO:0000256" key="3">
    <source>
        <dbReference type="ARBA" id="ARBA00022927"/>
    </source>
</evidence>
<dbReference type="OrthoDB" id="29145at2759"/>
<feature type="compositionally biased region" description="Basic and acidic residues" evidence="4">
    <location>
        <begin position="1"/>
        <end position="15"/>
    </location>
</feature>
<dbReference type="InterPro" id="IPR000225">
    <property type="entry name" value="Armadillo"/>
</dbReference>
<feature type="compositionally biased region" description="Acidic residues" evidence="4">
    <location>
        <begin position="16"/>
        <end position="34"/>
    </location>
</feature>
<dbReference type="OMA" id="NETSHCA"/>
<dbReference type="Pfam" id="PF00514">
    <property type="entry name" value="Arm"/>
    <property type="match status" value="1"/>
</dbReference>
<feature type="non-terminal residue" evidence="5">
    <location>
        <position position="193"/>
    </location>
</feature>
<name>X6NRX0_RETFI</name>